<dbReference type="InterPro" id="IPR023404">
    <property type="entry name" value="rSAM_horseshoe"/>
</dbReference>
<dbReference type="CDD" id="cd01335">
    <property type="entry name" value="Radical_SAM"/>
    <property type="match status" value="1"/>
</dbReference>
<gene>
    <name evidence="19" type="primary">hemN</name>
    <name evidence="19" type="ORF">K1W69_02420</name>
</gene>
<evidence type="ECO:0000256" key="12">
    <source>
        <dbReference type="ARBA" id="ARBA00023244"/>
    </source>
</evidence>
<comment type="catalytic activity">
    <reaction evidence="14 15">
        <text>coproporphyrinogen III + 2 S-adenosyl-L-methionine = protoporphyrinogen IX + 2 5'-deoxyadenosine + 2 L-methionine + 2 CO2</text>
        <dbReference type="Rhea" id="RHEA:15425"/>
        <dbReference type="ChEBI" id="CHEBI:16526"/>
        <dbReference type="ChEBI" id="CHEBI:17319"/>
        <dbReference type="ChEBI" id="CHEBI:57307"/>
        <dbReference type="ChEBI" id="CHEBI:57309"/>
        <dbReference type="ChEBI" id="CHEBI:57844"/>
        <dbReference type="ChEBI" id="CHEBI:59789"/>
        <dbReference type="EC" id="1.3.98.3"/>
    </reaction>
</comment>
<evidence type="ECO:0000256" key="8">
    <source>
        <dbReference type="ARBA" id="ARBA00022723"/>
    </source>
</evidence>
<evidence type="ECO:0000256" key="10">
    <source>
        <dbReference type="ARBA" id="ARBA00023004"/>
    </source>
</evidence>
<keyword evidence="12 15" id="KW-0627">Porphyrin biosynthesis</keyword>
<comment type="pathway">
    <text evidence="2 15">Porphyrin-containing compound metabolism; protoporphyrin-IX biosynthesis; protoporphyrinogen-IX from coproporphyrinogen-III (AdoMet route): step 1/1.</text>
</comment>
<dbReference type="InterPro" id="IPR010723">
    <property type="entry name" value="HemN_C"/>
</dbReference>
<dbReference type="PANTHER" id="PTHR13932:SF6">
    <property type="entry name" value="OXYGEN-INDEPENDENT COPROPORPHYRINOGEN III OXIDASE"/>
    <property type="match status" value="1"/>
</dbReference>
<dbReference type="Gene3D" id="3.80.30.20">
    <property type="entry name" value="tm_1862 like domain"/>
    <property type="match status" value="1"/>
</dbReference>
<evidence type="ECO:0000256" key="14">
    <source>
        <dbReference type="ARBA" id="ARBA00048321"/>
    </source>
</evidence>
<evidence type="ECO:0000313" key="19">
    <source>
        <dbReference type="EMBL" id="MBW8636026.1"/>
    </source>
</evidence>
<dbReference type="GO" id="GO:0005737">
    <property type="term" value="C:cytoplasm"/>
    <property type="evidence" value="ECO:0007669"/>
    <property type="project" value="UniProtKB-SubCell"/>
</dbReference>
<evidence type="ECO:0000256" key="11">
    <source>
        <dbReference type="ARBA" id="ARBA00023014"/>
    </source>
</evidence>
<comment type="subunit">
    <text evidence="4">Monomer.</text>
</comment>
<name>A0AAE2ZGZ8_9HYPH</name>
<keyword evidence="20" id="KW-1185">Reference proteome</keyword>
<accession>A0AAE2ZGZ8</accession>
<dbReference type="SUPFAM" id="SSF102114">
    <property type="entry name" value="Radical SAM enzymes"/>
    <property type="match status" value="1"/>
</dbReference>
<comment type="function">
    <text evidence="13">Involved in the heme biosynthesis. Catalyzes the anaerobic oxidative decarboxylation of propionate groups of rings A and B of coproporphyrinogen III to yield the vinyl groups in protoporphyrinogen IX.</text>
</comment>
<keyword evidence="5 15" id="KW-0004">4Fe-4S</keyword>
<evidence type="ECO:0000256" key="16">
    <source>
        <dbReference type="PIRSR" id="PIRSR000167-1"/>
    </source>
</evidence>
<dbReference type="SFLD" id="SFLDS00029">
    <property type="entry name" value="Radical_SAM"/>
    <property type="match status" value="1"/>
</dbReference>
<feature type="binding site" evidence="16">
    <location>
        <position position="324"/>
    </location>
    <ligand>
        <name>S-adenosyl-L-methionine</name>
        <dbReference type="ChEBI" id="CHEBI:59789"/>
        <label>1</label>
    </ligand>
</feature>
<dbReference type="Pfam" id="PF04055">
    <property type="entry name" value="Radical_SAM"/>
    <property type="match status" value="1"/>
</dbReference>
<dbReference type="InterPro" id="IPR006638">
    <property type="entry name" value="Elp3/MiaA/NifB-like_rSAM"/>
</dbReference>
<keyword evidence="10 15" id="KW-0408">Iron</keyword>
<dbReference type="InterPro" id="IPR034505">
    <property type="entry name" value="Coproporphyrinogen-III_oxidase"/>
</dbReference>
<dbReference type="PIRSF" id="PIRSF000167">
    <property type="entry name" value="HemN"/>
    <property type="match status" value="1"/>
</dbReference>
<dbReference type="NCBIfam" id="TIGR00538">
    <property type="entry name" value="hemN"/>
    <property type="match status" value="1"/>
</dbReference>
<feature type="binding site" evidence="16">
    <location>
        <position position="107"/>
    </location>
    <ligand>
        <name>S-adenosyl-L-methionine</name>
        <dbReference type="ChEBI" id="CHEBI:59789"/>
        <label>1</label>
    </ligand>
</feature>
<feature type="binding site" evidence="16">
    <location>
        <position position="204"/>
    </location>
    <ligand>
        <name>S-adenosyl-L-methionine</name>
        <dbReference type="ChEBI" id="CHEBI:59789"/>
        <label>2</label>
    </ligand>
</feature>
<evidence type="ECO:0000256" key="17">
    <source>
        <dbReference type="PIRSR" id="PIRSR000167-2"/>
    </source>
</evidence>
<keyword evidence="6 15" id="KW-0963">Cytoplasm</keyword>
<feature type="binding site" evidence="17">
    <location>
        <position position="60"/>
    </location>
    <ligand>
        <name>[4Fe-4S] cluster</name>
        <dbReference type="ChEBI" id="CHEBI:49883"/>
        <note>4Fe-4S-S-AdoMet</note>
    </ligand>
</feature>
<reference evidence="19" key="1">
    <citation type="submission" date="2021-08" db="EMBL/GenBank/DDBJ databases">
        <title>Hoeflea bacterium WL0058 sp. nov., isolated from the sediment.</title>
        <authorList>
            <person name="Wang L."/>
            <person name="Zhang D."/>
        </authorList>
    </citation>
    <scope>NUCLEOTIDE SEQUENCE</scope>
    <source>
        <strain evidence="19">WL0058</strain>
    </source>
</reference>
<keyword evidence="8 15" id="KW-0479">Metal-binding</keyword>
<feature type="binding site" evidence="16">
    <location>
        <position position="140"/>
    </location>
    <ligand>
        <name>S-adenosyl-L-methionine</name>
        <dbReference type="ChEBI" id="CHEBI:59789"/>
        <label>1</label>
    </ligand>
</feature>
<keyword evidence="7 15" id="KW-0949">S-adenosyl-L-methionine</keyword>
<evidence type="ECO:0000256" key="7">
    <source>
        <dbReference type="ARBA" id="ARBA00022691"/>
    </source>
</evidence>
<evidence type="ECO:0000256" key="15">
    <source>
        <dbReference type="PIRNR" id="PIRNR000167"/>
    </source>
</evidence>
<proteinExistence type="inferred from homology"/>
<feature type="binding site" evidence="16">
    <location>
        <position position="50"/>
    </location>
    <ligand>
        <name>S-adenosyl-L-methionine</name>
        <dbReference type="ChEBI" id="CHEBI:59789"/>
        <label>1</label>
    </ligand>
</feature>
<evidence type="ECO:0000256" key="1">
    <source>
        <dbReference type="ARBA" id="ARBA00004496"/>
    </source>
</evidence>
<dbReference type="SMART" id="SM00729">
    <property type="entry name" value="Elp3"/>
    <property type="match status" value="1"/>
</dbReference>
<evidence type="ECO:0000256" key="2">
    <source>
        <dbReference type="ARBA" id="ARBA00004785"/>
    </source>
</evidence>
<dbReference type="GO" id="GO:0004109">
    <property type="term" value="F:coproporphyrinogen oxidase activity"/>
    <property type="evidence" value="ECO:0007669"/>
    <property type="project" value="InterPro"/>
</dbReference>
<feature type="binding site" evidence="17">
    <location>
        <position position="63"/>
    </location>
    <ligand>
        <name>[4Fe-4S] cluster</name>
        <dbReference type="ChEBI" id="CHEBI:49883"/>
        <note>4Fe-4S-S-AdoMet</note>
    </ligand>
</feature>
<feature type="binding site" evidence="16">
    <location>
        <position position="238"/>
    </location>
    <ligand>
        <name>S-adenosyl-L-methionine</name>
        <dbReference type="ChEBI" id="CHEBI:59789"/>
        <label>2</label>
    </ligand>
</feature>
<dbReference type="InterPro" id="IPR004558">
    <property type="entry name" value="Coprogen_oxidase_HemN"/>
</dbReference>
<feature type="binding site" evidence="16">
    <location>
        <position position="179"/>
    </location>
    <ligand>
        <name>S-adenosyl-L-methionine</name>
        <dbReference type="ChEBI" id="CHEBI:59789"/>
        <label>2</label>
    </ligand>
</feature>
<feature type="binding site" evidence="16">
    <location>
        <position position="167"/>
    </location>
    <ligand>
        <name>S-adenosyl-L-methionine</name>
        <dbReference type="ChEBI" id="CHEBI:59789"/>
        <label>2</label>
    </ligand>
</feature>
<dbReference type="GO" id="GO:0051989">
    <property type="term" value="F:coproporphyrinogen dehydrogenase activity"/>
    <property type="evidence" value="ECO:0007669"/>
    <property type="project" value="UniProtKB-EC"/>
</dbReference>
<evidence type="ECO:0000256" key="4">
    <source>
        <dbReference type="ARBA" id="ARBA00011245"/>
    </source>
</evidence>
<dbReference type="Proteomes" id="UP001196509">
    <property type="component" value="Unassembled WGS sequence"/>
</dbReference>
<dbReference type="InterPro" id="IPR058240">
    <property type="entry name" value="rSAM_sf"/>
</dbReference>
<dbReference type="PANTHER" id="PTHR13932">
    <property type="entry name" value="COPROPORPHYRINIGEN III OXIDASE"/>
    <property type="match status" value="1"/>
</dbReference>
<evidence type="ECO:0000256" key="9">
    <source>
        <dbReference type="ARBA" id="ARBA00023002"/>
    </source>
</evidence>
<dbReference type="Gene3D" id="1.10.10.920">
    <property type="match status" value="1"/>
</dbReference>
<feature type="binding site" evidence="17">
    <location>
        <position position="56"/>
    </location>
    <ligand>
        <name>[4Fe-4S] cluster</name>
        <dbReference type="ChEBI" id="CHEBI:49883"/>
        <note>4Fe-4S-S-AdoMet</note>
    </ligand>
</feature>
<evidence type="ECO:0000259" key="18">
    <source>
        <dbReference type="PROSITE" id="PS51918"/>
    </source>
</evidence>
<evidence type="ECO:0000256" key="5">
    <source>
        <dbReference type="ARBA" id="ARBA00022485"/>
    </source>
</evidence>
<sequence length="448" mass="50212">MQTEIPKRFAGMAPRYTSYPTAPHFHSRIDEAVHARWLSELAPNSSLSLYVHIPYCDRLCWFCGCATKQTNRYDPVRKYLEVLKREIAFTASKLDGTARVTRLHFGGGSPTMLTPEDLIDLSRHLRAHFNFESHAEICVEIDPTDMTPEKCDAMAETGLTRASLGVQDFDPEIQKTINRIQTFEETAQVVSALRDRGVNSLNLDLLYGLPLQTLETVQKSVELAVSLEPDRLALFGYAHVPWIRKHQTMIDENLLPGQKQRLDQASLASRRLQEAGYQAIGIDHFARPDDALAVAAREGELKRNFQGYTNDEATALLGFGASSISQLPQGYAQNSPATADYMRRFDETGLATVRGFELSADDRARSWVIERLMCDFGFEEAALKARFGALSLPIFRQAAELAASEGAIFRFEDGRYQITSEGRPFTRMIATQFDSYFGKGPARHSIAV</sequence>
<feature type="domain" description="Radical SAM core" evidence="18">
    <location>
        <begin position="41"/>
        <end position="275"/>
    </location>
</feature>
<evidence type="ECO:0000313" key="20">
    <source>
        <dbReference type="Proteomes" id="UP001196509"/>
    </source>
</evidence>
<dbReference type="SFLD" id="SFLDG01065">
    <property type="entry name" value="anaerobic_coproporphyrinogen-I"/>
    <property type="match status" value="1"/>
</dbReference>
<dbReference type="AlphaFoldDB" id="A0AAE2ZGZ8"/>
<dbReference type="SFLD" id="SFLDG01082">
    <property type="entry name" value="B12-binding_domain_containing"/>
    <property type="match status" value="1"/>
</dbReference>
<dbReference type="PROSITE" id="PS51918">
    <property type="entry name" value="RADICAL_SAM"/>
    <property type="match status" value="1"/>
</dbReference>
<dbReference type="EC" id="1.3.98.3" evidence="15"/>
<dbReference type="Pfam" id="PF06969">
    <property type="entry name" value="HemN_C"/>
    <property type="match status" value="1"/>
</dbReference>
<dbReference type="GO" id="GO:0006782">
    <property type="term" value="P:protoporphyrinogen IX biosynthetic process"/>
    <property type="evidence" value="ECO:0007669"/>
    <property type="project" value="TreeGrafter"/>
</dbReference>
<evidence type="ECO:0000256" key="13">
    <source>
        <dbReference type="ARBA" id="ARBA00024295"/>
    </source>
</evidence>
<comment type="subcellular location">
    <subcellularLocation>
        <location evidence="1 15">Cytoplasm</location>
    </subcellularLocation>
</comment>
<comment type="caution">
    <text evidence="19">The sequence shown here is derived from an EMBL/GenBank/DDBJ whole genome shotgun (WGS) entry which is preliminary data.</text>
</comment>
<dbReference type="EMBL" id="JAICBX010000001">
    <property type="protein sequence ID" value="MBW8636026.1"/>
    <property type="molecule type" value="Genomic_DNA"/>
</dbReference>
<keyword evidence="11 15" id="KW-0411">Iron-sulfur</keyword>
<evidence type="ECO:0000256" key="3">
    <source>
        <dbReference type="ARBA" id="ARBA00005493"/>
    </source>
</evidence>
<dbReference type="RefSeq" id="WP_220226737.1">
    <property type="nucleotide sequence ID" value="NZ_JAICBX010000001.1"/>
</dbReference>
<feature type="binding site" evidence="16">
    <location>
        <begin position="62"/>
        <end position="64"/>
    </location>
    <ligand>
        <name>S-adenosyl-L-methionine</name>
        <dbReference type="ChEBI" id="CHEBI:59789"/>
        <label>2</label>
    </ligand>
</feature>
<dbReference type="GO" id="GO:0046872">
    <property type="term" value="F:metal ion binding"/>
    <property type="evidence" value="ECO:0007669"/>
    <property type="project" value="UniProtKB-KW"/>
</dbReference>
<keyword evidence="9 15" id="KW-0560">Oxidoreductase</keyword>
<protein>
    <recommendedName>
        <fullName evidence="15">Coproporphyrinogen-III oxidase</fullName>
        <ecNumber evidence="15">1.3.98.3</ecNumber>
    </recommendedName>
</protein>
<evidence type="ECO:0000256" key="6">
    <source>
        <dbReference type="ARBA" id="ARBA00022490"/>
    </source>
</evidence>
<organism evidence="19 20">
    <name type="scientific">Flavimaribacter sediminis</name>
    <dbReference type="NCBI Taxonomy" id="2865987"/>
    <lineage>
        <taxon>Bacteria</taxon>
        <taxon>Pseudomonadati</taxon>
        <taxon>Pseudomonadota</taxon>
        <taxon>Alphaproteobacteria</taxon>
        <taxon>Hyphomicrobiales</taxon>
        <taxon>Rhizobiaceae</taxon>
        <taxon>Flavimaribacter</taxon>
    </lineage>
</organism>
<comment type="similarity">
    <text evidence="3 15">Belongs to the anaerobic coproporphyrinogen-III oxidase family.</text>
</comment>
<comment type="cofactor">
    <cofactor evidence="15 17">
        <name>[4Fe-4S] cluster</name>
        <dbReference type="ChEBI" id="CHEBI:49883"/>
    </cofactor>
    <text evidence="15 17">Binds 1 [4Fe-4S] cluster. The cluster is coordinated with 3 cysteines and an exchangeable S-adenosyl-L-methionine.</text>
</comment>
<dbReference type="InterPro" id="IPR007197">
    <property type="entry name" value="rSAM"/>
</dbReference>
<dbReference type="GO" id="GO:0051539">
    <property type="term" value="F:4 iron, 4 sulfur cluster binding"/>
    <property type="evidence" value="ECO:0007669"/>
    <property type="project" value="UniProtKB-KW"/>
</dbReference>